<dbReference type="AlphaFoldDB" id="A0A1V9YQD1"/>
<dbReference type="InterPro" id="IPR013154">
    <property type="entry name" value="ADH-like_N"/>
</dbReference>
<dbReference type="Pfam" id="PF08240">
    <property type="entry name" value="ADH_N"/>
    <property type="match status" value="1"/>
</dbReference>
<dbReference type="STRING" id="1202772.A0A1V9YQD1"/>
<keyword evidence="2" id="KW-0560">Oxidoreductase</keyword>
<accession>A0A1V9YQD1</accession>
<sequence>MSTTVPTSMRALMLVERVQSFAQANLAACFEVQNVPVPVPQPHEVLVKVAASPINPSNFSQLQGYYGNFGNMPLPQVTGVEGSGVVVAAGSDAHSSLVGKRVGTIVDPAGMWAEYVAVPAVSLIELPANATFEDGASCFINPLTAVAFVEIAIARKVKTIIHTAGASALGKMLVRHAKEFGVNVIAVVRRQEHVDTLCAEGADYIVNTSDDDWQKQLQKLATELEATIGFDAVAGATSGAILSAMPPKSELFVYGALSGEAASGVSALDLIFQGKSLNGFWIEQYLANRGAGVAEMTAKVANGLLTTFKTNVRVSYPLEEAAAALLDYAGNMSNDKVIFKP</sequence>
<dbReference type="InterPro" id="IPR036291">
    <property type="entry name" value="NAD(P)-bd_dom_sf"/>
</dbReference>
<name>A0A1V9YQD1_ACHHY</name>
<dbReference type="SMART" id="SM00829">
    <property type="entry name" value="PKS_ER"/>
    <property type="match status" value="1"/>
</dbReference>
<dbReference type="GO" id="GO:0016651">
    <property type="term" value="F:oxidoreductase activity, acting on NAD(P)H"/>
    <property type="evidence" value="ECO:0007669"/>
    <property type="project" value="TreeGrafter"/>
</dbReference>
<organism evidence="4 5">
    <name type="scientific">Achlya hypogyna</name>
    <name type="common">Oomycete</name>
    <name type="synonym">Protoachlya hypogyna</name>
    <dbReference type="NCBI Taxonomy" id="1202772"/>
    <lineage>
        <taxon>Eukaryota</taxon>
        <taxon>Sar</taxon>
        <taxon>Stramenopiles</taxon>
        <taxon>Oomycota</taxon>
        <taxon>Saprolegniomycetes</taxon>
        <taxon>Saprolegniales</taxon>
        <taxon>Achlyaceae</taxon>
        <taxon>Achlya</taxon>
    </lineage>
</organism>
<feature type="domain" description="Enoyl reductase (ER)" evidence="3">
    <location>
        <begin position="22"/>
        <end position="339"/>
    </location>
</feature>
<reference evidence="4 5" key="1">
    <citation type="journal article" date="2014" name="Genome Biol. Evol.">
        <title>The secreted proteins of Achlya hypogyna and Thraustotheca clavata identify the ancestral oomycete secretome and reveal gene acquisitions by horizontal gene transfer.</title>
        <authorList>
            <person name="Misner I."/>
            <person name="Blouin N."/>
            <person name="Leonard G."/>
            <person name="Richards T.A."/>
            <person name="Lane C.E."/>
        </authorList>
    </citation>
    <scope>NUCLEOTIDE SEQUENCE [LARGE SCALE GENOMIC DNA]</scope>
    <source>
        <strain evidence="4 5">ATCC 48635</strain>
    </source>
</reference>
<proteinExistence type="predicted"/>
<dbReference type="InterPro" id="IPR013149">
    <property type="entry name" value="ADH-like_C"/>
</dbReference>
<dbReference type="OrthoDB" id="61978at2759"/>
<dbReference type="PANTHER" id="PTHR48106:SF18">
    <property type="entry name" value="QUINONE OXIDOREDUCTASE PIG3"/>
    <property type="match status" value="1"/>
</dbReference>
<keyword evidence="5" id="KW-1185">Reference proteome</keyword>
<dbReference type="Pfam" id="PF00107">
    <property type="entry name" value="ADH_zinc_N"/>
    <property type="match status" value="1"/>
</dbReference>
<dbReference type="Gene3D" id="3.40.50.720">
    <property type="entry name" value="NAD(P)-binding Rossmann-like Domain"/>
    <property type="match status" value="1"/>
</dbReference>
<dbReference type="SUPFAM" id="SSF50129">
    <property type="entry name" value="GroES-like"/>
    <property type="match status" value="1"/>
</dbReference>
<dbReference type="GO" id="GO:0070402">
    <property type="term" value="F:NADPH binding"/>
    <property type="evidence" value="ECO:0007669"/>
    <property type="project" value="TreeGrafter"/>
</dbReference>
<comment type="caution">
    <text evidence="4">The sequence shown here is derived from an EMBL/GenBank/DDBJ whole genome shotgun (WGS) entry which is preliminary data.</text>
</comment>
<evidence type="ECO:0000313" key="4">
    <source>
        <dbReference type="EMBL" id="OQR87891.1"/>
    </source>
</evidence>
<dbReference type="EMBL" id="JNBR01001420">
    <property type="protein sequence ID" value="OQR87891.1"/>
    <property type="molecule type" value="Genomic_DNA"/>
</dbReference>
<evidence type="ECO:0000256" key="1">
    <source>
        <dbReference type="ARBA" id="ARBA00022857"/>
    </source>
</evidence>
<gene>
    <name evidence="4" type="ORF">ACHHYP_07944</name>
</gene>
<dbReference type="PANTHER" id="PTHR48106">
    <property type="entry name" value="QUINONE OXIDOREDUCTASE PIG3-RELATED"/>
    <property type="match status" value="1"/>
</dbReference>
<protein>
    <submittedName>
        <fullName evidence="4">Zinc-binding dehydrogenase family protein</fullName>
    </submittedName>
</protein>
<keyword evidence="1" id="KW-0521">NADP</keyword>
<evidence type="ECO:0000313" key="5">
    <source>
        <dbReference type="Proteomes" id="UP000243579"/>
    </source>
</evidence>
<dbReference type="InterPro" id="IPR011032">
    <property type="entry name" value="GroES-like_sf"/>
</dbReference>
<dbReference type="Gene3D" id="3.90.180.10">
    <property type="entry name" value="Medium-chain alcohol dehydrogenases, catalytic domain"/>
    <property type="match status" value="1"/>
</dbReference>
<evidence type="ECO:0000256" key="2">
    <source>
        <dbReference type="ARBA" id="ARBA00023002"/>
    </source>
</evidence>
<dbReference type="SUPFAM" id="SSF51735">
    <property type="entry name" value="NAD(P)-binding Rossmann-fold domains"/>
    <property type="match status" value="1"/>
</dbReference>
<dbReference type="InterPro" id="IPR020843">
    <property type="entry name" value="ER"/>
</dbReference>
<evidence type="ECO:0000259" key="3">
    <source>
        <dbReference type="SMART" id="SM00829"/>
    </source>
</evidence>
<dbReference type="Proteomes" id="UP000243579">
    <property type="component" value="Unassembled WGS sequence"/>
</dbReference>